<name>A0ABZ2LI07_9BACT</name>
<dbReference type="SUPFAM" id="SSF103481">
    <property type="entry name" value="Multidrug resistance efflux transporter EmrE"/>
    <property type="match status" value="2"/>
</dbReference>
<sequence>MSQSSVGKGASTGAAALAYFILGASSLFWKLLAGIPSPVLLGYRIVVSLVTLCLTTLLLARFRNLLRLATKPKVLLVHLAAAVLVCINWLTFIWGSISGHVLETGIGYLLAPAVTIFIGAGIVRERLGVLRACSLGLCVLGLALLIARSVELKSWIYLTIGLTWGTYGFLKKLTEADPISGLTLETSMLAVGVACVVATTHYTLALPPSTGVMQIGLLCACGTVSVVPLWLLSFAVQKISLSTAGFLQYILPSTQFVVAIVFYGQMPSANTTMCFLVIWSSLTLVVGQSILQRLRTGGPVRTEAGR</sequence>
<feature type="transmembrane region" description="Helical" evidence="1">
    <location>
        <begin position="244"/>
        <end position="263"/>
    </location>
</feature>
<feature type="transmembrane region" description="Helical" evidence="1">
    <location>
        <begin position="211"/>
        <end position="232"/>
    </location>
</feature>
<feature type="transmembrane region" description="Helical" evidence="1">
    <location>
        <begin position="106"/>
        <end position="123"/>
    </location>
</feature>
<gene>
    <name evidence="2" type="ORF">LVJ94_25570</name>
</gene>
<accession>A0ABZ2LI07</accession>
<dbReference type="InterPro" id="IPR037185">
    <property type="entry name" value="EmrE-like"/>
</dbReference>
<evidence type="ECO:0000256" key="1">
    <source>
        <dbReference type="SAM" id="Phobius"/>
    </source>
</evidence>
<evidence type="ECO:0000313" key="2">
    <source>
        <dbReference type="EMBL" id="WXB10583.1"/>
    </source>
</evidence>
<organism evidence="2 3">
    <name type="scientific">Pendulispora rubella</name>
    <dbReference type="NCBI Taxonomy" id="2741070"/>
    <lineage>
        <taxon>Bacteria</taxon>
        <taxon>Pseudomonadati</taxon>
        <taxon>Myxococcota</taxon>
        <taxon>Myxococcia</taxon>
        <taxon>Myxococcales</taxon>
        <taxon>Sorangiineae</taxon>
        <taxon>Pendulisporaceae</taxon>
        <taxon>Pendulispora</taxon>
    </lineage>
</organism>
<keyword evidence="3" id="KW-1185">Reference proteome</keyword>
<reference evidence="2" key="1">
    <citation type="submission" date="2021-12" db="EMBL/GenBank/DDBJ databases">
        <title>Discovery of the Pendulisporaceae a myxobacterial family with distinct sporulation behavior and unique specialized metabolism.</title>
        <authorList>
            <person name="Garcia R."/>
            <person name="Popoff A."/>
            <person name="Bader C.D."/>
            <person name="Loehr J."/>
            <person name="Walesch S."/>
            <person name="Walt C."/>
            <person name="Boldt J."/>
            <person name="Bunk B."/>
            <person name="Haeckl F.J.F.P.J."/>
            <person name="Gunesch A.P."/>
            <person name="Birkelbach J."/>
            <person name="Nuebel U."/>
            <person name="Pietschmann T."/>
            <person name="Bach T."/>
            <person name="Mueller R."/>
        </authorList>
    </citation>
    <scope>NUCLEOTIDE SEQUENCE</scope>
    <source>
        <strain evidence="2">MSr11367</strain>
    </source>
</reference>
<feature type="transmembrane region" description="Helical" evidence="1">
    <location>
        <begin position="130"/>
        <end position="148"/>
    </location>
</feature>
<feature type="transmembrane region" description="Helical" evidence="1">
    <location>
        <begin position="41"/>
        <end position="62"/>
    </location>
</feature>
<dbReference type="Proteomes" id="UP001374803">
    <property type="component" value="Chromosome"/>
</dbReference>
<feature type="transmembrane region" description="Helical" evidence="1">
    <location>
        <begin position="74"/>
        <end position="94"/>
    </location>
</feature>
<keyword evidence="1" id="KW-0472">Membrane</keyword>
<protein>
    <recommendedName>
        <fullName evidence="4">RarD protein</fullName>
    </recommendedName>
</protein>
<dbReference type="EMBL" id="CP089983">
    <property type="protein sequence ID" value="WXB10583.1"/>
    <property type="molecule type" value="Genomic_DNA"/>
</dbReference>
<feature type="transmembrane region" description="Helical" evidence="1">
    <location>
        <begin position="12"/>
        <end position="29"/>
    </location>
</feature>
<evidence type="ECO:0000313" key="3">
    <source>
        <dbReference type="Proteomes" id="UP001374803"/>
    </source>
</evidence>
<dbReference type="RefSeq" id="WP_394840258.1">
    <property type="nucleotide sequence ID" value="NZ_CP089929.1"/>
</dbReference>
<proteinExistence type="predicted"/>
<feature type="transmembrane region" description="Helical" evidence="1">
    <location>
        <begin position="154"/>
        <end position="170"/>
    </location>
</feature>
<evidence type="ECO:0008006" key="4">
    <source>
        <dbReference type="Google" id="ProtNLM"/>
    </source>
</evidence>
<feature type="transmembrane region" description="Helical" evidence="1">
    <location>
        <begin position="182"/>
        <end position="205"/>
    </location>
</feature>
<keyword evidence="1" id="KW-0812">Transmembrane</keyword>
<keyword evidence="1" id="KW-1133">Transmembrane helix</keyword>
<feature type="transmembrane region" description="Helical" evidence="1">
    <location>
        <begin position="269"/>
        <end position="291"/>
    </location>
</feature>